<name>A0ABD3RMV7_9STRA</name>
<dbReference type="InterPro" id="IPR032675">
    <property type="entry name" value="LRR_dom_sf"/>
</dbReference>
<reference evidence="1 2" key="1">
    <citation type="submission" date="2024-10" db="EMBL/GenBank/DDBJ databases">
        <title>Updated reference genomes for cyclostephanoid diatoms.</title>
        <authorList>
            <person name="Roberts W.R."/>
            <person name="Alverson A.J."/>
        </authorList>
    </citation>
    <scope>NUCLEOTIDE SEQUENCE [LARGE SCALE GENOMIC DNA]</scope>
    <source>
        <strain evidence="1 2">AJA228-03</strain>
    </source>
</reference>
<evidence type="ECO:0000313" key="2">
    <source>
        <dbReference type="Proteomes" id="UP001530377"/>
    </source>
</evidence>
<gene>
    <name evidence="1" type="ORF">ACHAXA_005101</name>
</gene>
<proteinExistence type="predicted"/>
<sequence length="349" mass="38999">MFRRGDRIAEILMSENDDVVGVPLPPLDEVADLVVYDCRLHSRAIAALLDRIPKLESLTLIDGNSDEYDVCAIEDLESILANLGGLDSLVRLDIEFEHCLVNGSRLSCLRGMHRLEHLRLRGFDLSDGIANVACLGSLKSLHLCHGNANASPSNDVDESHWLSFSGMLAKLSHLHLEGFDDLSHSGLQAFFDIPSSIRTLVLRHCQKVDEDCLSIFGQSIQLTGLHIVHGPCDEATAFGSESLRHLNALSRLRSLSLFYVLKNTSDLWVLRGLTSLEYLNIAIANDGGIDYSANHWRELCRSCIVPTFPSLRRFRIFLEDCIVAARTCRYGRLDVEFASYDHEKLAFLH</sequence>
<dbReference type="SUPFAM" id="SSF52047">
    <property type="entry name" value="RNI-like"/>
    <property type="match status" value="1"/>
</dbReference>
<accession>A0ABD3RMV7</accession>
<evidence type="ECO:0000313" key="1">
    <source>
        <dbReference type="EMBL" id="KAL3808890.1"/>
    </source>
</evidence>
<protein>
    <submittedName>
        <fullName evidence="1">Uncharacterized protein</fullName>
    </submittedName>
</protein>
<dbReference type="EMBL" id="JALLPB020000462">
    <property type="protein sequence ID" value="KAL3808890.1"/>
    <property type="molecule type" value="Genomic_DNA"/>
</dbReference>
<organism evidence="1 2">
    <name type="scientific">Cyclostephanos tholiformis</name>
    <dbReference type="NCBI Taxonomy" id="382380"/>
    <lineage>
        <taxon>Eukaryota</taxon>
        <taxon>Sar</taxon>
        <taxon>Stramenopiles</taxon>
        <taxon>Ochrophyta</taxon>
        <taxon>Bacillariophyta</taxon>
        <taxon>Coscinodiscophyceae</taxon>
        <taxon>Thalassiosirophycidae</taxon>
        <taxon>Stephanodiscales</taxon>
        <taxon>Stephanodiscaceae</taxon>
        <taxon>Cyclostephanos</taxon>
    </lineage>
</organism>
<comment type="caution">
    <text evidence="1">The sequence shown here is derived from an EMBL/GenBank/DDBJ whole genome shotgun (WGS) entry which is preliminary data.</text>
</comment>
<dbReference type="Gene3D" id="3.80.10.10">
    <property type="entry name" value="Ribonuclease Inhibitor"/>
    <property type="match status" value="2"/>
</dbReference>
<dbReference type="AlphaFoldDB" id="A0ABD3RMV7"/>
<dbReference type="Proteomes" id="UP001530377">
    <property type="component" value="Unassembled WGS sequence"/>
</dbReference>
<keyword evidence="2" id="KW-1185">Reference proteome</keyword>